<dbReference type="STRING" id="35608.A0A2U1PQK4"/>
<accession>A0A2U1PQK4</accession>
<dbReference type="OrthoDB" id="671439at2759"/>
<gene>
    <name evidence="3" type="ORF">CTI12_AA123090</name>
</gene>
<evidence type="ECO:0000256" key="2">
    <source>
        <dbReference type="ARBA" id="ARBA00022801"/>
    </source>
</evidence>
<dbReference type="AlphaFoldDB" id="A0A2U1PQK4"/>
<comment type="caution">
    <text evidence="3">The sequence shown here is derived from an EMBL/GenBank/DDBJ whole genome shotgun (WGS) entry which is preliminary data.</text>
</comment>
<evidence type="ECO:0000313" key="3">
    <source>
        <dbReference type="EMBL" id="PWA87997.1"/>
    </source>
</evidence>
<dbReference type="InterPro" id="IPR045136">
    <property type="entry name" value="Iah1-like"/>
</dbReference>
<sequence length="247" mass="27971">MKIRPSIVLFGDSITEQSFRYGGWGASLTDTYSRKADIVVRGYGGYTTRWALFLLHHIFPLSSTTPPVAATVFLGANDAALPGRTSERQHVPLEEYKENLRKIVRHLKNAQKNVCGSTNIVWPLLTRDKNDLFQHKTVLTCYPAMKIPERTNEVTGDYANGCVEVATEFGVSSINLWSRMQETQGWQKKFLSDGLHLTPDGNKVVFEEVIKVFNGAWLSAPDMPYDFPQYSDIDPHNPEKAFRERCL</sequence>
<proteinExistence type="inferred from homology"/>
<dbReference type="InterPro" id="IPR036514">
    <property type="entry name" value="SGNH_hydro_sf"/>
</dbReference>
<dbReference type="Pfam" id="PF00657">
    <property type="entry name" value="Lipase_GDSL"/>
    <property type="match status" value="1"/>
</dbReference>
<evidence type="ECO:0000256" key="1">
    <source>
        <dbReference type="ARBA" id="ARBA00008668"/>
    </source>
</evidence>
<keyword evidence="4" id="KW-1185">Reference proteome</keyword>
<dbReference type="CDD" id="cd01838">
    <property type="entry name" value="Isoamyl_acetate_hydrolase_like"/>
    <property type="match status" value="1"/>
</dbReference>
<keyword evidence="2 3" id="KW-0378">Hydrolase</keyword>
<dbReference type="InterPro" id="IPR001087">
    <property type="entry name" value="GDSL"/>
</dbReference>
<dbReference type="PANTHER" id="PTHR14209:SF36">
    <property type="entry name" value="GDSL-LIKE LIPASE_ACYLHYDROLASE FAMILY PROTEIN, EXPRESSED"/>
    <property type="match status" value="1"/>
</dbReference>
<dbReference type="SUPFAM" id="SSF52266">
    <property type="entry name" value="SGNH hydrolase"/>
    <property type="match status" value="1"/>
</dbReference>
<reference evidence="3 4" key="1">
    <citation type="journal article" date="2018" name="Mol. Plant">
        <title>The genome of Artemisia annua provides insight into the evolution of Asteraceae family and artemisinin biosynthesis.</title>
        <authorList>
            <person name="Shen Q."/>
            <person name="Zhang L."/>
            <person name="Liao Z."/>
            <person name="Wang S."/>
            <person name="Yan T."/>
            <person name="Shi P."/>
            <person name="Liu M."/>
            <person name="Fu X."/>
            <person name="Pan Q."/>
            <person name="Wang Y."/>
            <person name="Lv Z."/>
            <person name="Lu X."/>
            <person name="Zhang F."/>
            <person name="Jiang W."/>
            <person name="Ma Y."/>
            <person name="Chen M."/>
            <person name="Hao X."/>
            <person name="Li L."/>
            <person name="Tang Y."/>
            <person name="Lv G."/>
            <person name="Zhou Y."/>
            <person name="Sun X."/>
            <person name="Brodelius P.E."/>
            <person name="Rose J.K.C."/>
            <person name="Tang K."/>
        </authorList>
    </citation>
    <scope>NUCLEOTIDE SEQUENCE [LARGE SCALE GENOMIC DNA]</scope>
    <source>
        <strain evidence="4">cv. Huhao1</strain>
        <tissue evidence="3">Leaf</tissue>
    </source>
</reference>
<dbReference type="GO" id="GO:0016788">
    <property type="term" value="F:hydrolase activity, acting on ester bonds"/>
    <property type="evidence" value="ECO:0007669"/>
    <property type="project" value="InterPro"/>
</dbReference>
<dbReference type="Gene3D" id="3.40.50.1110">
    <property type="entry name" value="SGNH hydrolase"/>
    <property type="match status" value="1"/>
</dbReference>
<dbReference type="FunFam" id="3.40.50.1110:FF:000002">
    <property type="entry name" value="isoamyl acetate-hydrolyzing esterase 1 homolog"/>
    <property type="match status" value="1"/>
</dbReference>
<dbReference type="EMBL" id="PKPP01000857">
    <property type="protein sequence ID" value="PWA87997.1"/>
    <property type="molecule type" value="Genomic_DNA"/>
</dbReference>
<comment type="similarity">
    <text evidence="1">Belongs to the 'GDSL' lipolytic enzyme family.</text>
</comment>
<evidence type="ECO:0000313" key="4">
    <source>
        <dbReference type="Proteomes" id="UP000245207"/>
    </source>
</evidence>
<protein>
    <submittedName>
        <fullName evidence="3">SGNH hydrolase-type esterase superfamily protein</fullName>
    </submittedName>
</protein>
<name>A0A2U1PQK4_ARTAN</name>
<dbReference type="PANTHER" id="PTHR14209">
    <property type="entry name" value="ISOAMYL ACETATE-HYDROLYZING ESTERASE 1"/>
    <property type="match status" value="1"/>
</dbReference>
<dbReference type="Proteomes" id="UP000245207">
    <property type="component" value="Unassembled WGS sequence"/>
</dbReference>
<organism evidence="3 4">
    <name type="scientific">Artemisia annua</name>
    <name type="common">Sweet wormwood</name>
    <dbReference type="NCBI Taxonomy" id="35608"/>
    <lineage>
        <taxon>Eukaryota</taxon>
        <taxon>Viridiplantae</taxon>
        <taxon>Streptophyta</taxon>
        <taxon>Embryophyta</taxon>
        <taxon>Tracheophyta</taxon>
        <taxon>Spermatophyta</taxon>
        <taxon>Magnoliopsida</taxon>
        <taxon>eudicotyledons</taxon>
        <taxon>Gunneridae</taxon>
        <taxon>Pentapetalae</taxon>
        <taxon>asterids</taxon>
        <taxon>campanulids</taxon>
        <taxon>Asterales</taxon>
        <taxon>Asteraceae</taxon>
        <taxon>Asteroideae</taxon>
        <taxon>Anthemideae</taxon>
        <taxon>Artemisiinae</taxon>
        <taxon>Artemisia</taxon>
    </lineage>
</organism>